<sequence length="365" mass="39270">MSKSCCSASKADDHDQSVHGGPDDVCCGTKKGKIDWLLWGSLILCALGYIAHLFLNGLPHQAAHFSQGVFELLNKMWWGLALGILAVGALGRVPRQWVAAVLGKPGSIQGVLRAMSAGLILDLCNHGILLVAMKLYERGASLGQTLAFLIASPWNSLSLTLILVALIGLKWTLVFIALSGVIAVITGVCVEMLVKKGSLPANPNHVELPKDFHLWREIGAAFGRTKFDLNYFSSMIKNGFAESGMILRWIFFGTVLAAAIRAFMPQEVFGDWFGPTWTGVLLTLLAATVIEVCSEGSSPIAADLVTRAAAPGNGFAFLMAGAATDYTEIMALKETTKSWKTTFILPILTLPQVVVISWILNAWAN</sequence>
<dbReference type="AlphaFoldDB" id="A0AAT9FLU6"/>
<dbReference type="PANTHER" id="PTHR34184">
    <property type="entry name" value="UPF0718 PROTEIN YCGR"/>
    <property type="match status" value="1"/>
</dbReference>
<evidence type="ECO:0000256" key="7">
    <source>
        <dbReference type="SAM" id="Phobius"/>
    </source>
</evidence>
<feature type="transmembrane region" description="Helical" evidence="7">
    <location>
        <begin position="276"/>
        <end position="293"/>
    </location>
</feature>
<feature type="transmembrane region" description="Helical" evidence="7">
    <location>
        <begin position="245"/>
        <end position="264"/>
    </location>
</feature>
<dbReference type="KEGG" id="osu:NT6N_19850"/>
<dbReference type="GO" id="GO:0005886">
    <property type="term" value="C:plasma membrane"/>
    <property type="evidence" value="ECO:0007669"/>
    <property type="project" value="UniProtKB-SubCell"/>
</dbReference>
<comment type="similarity">
    <text evidence="2">Belongs to the UPF0718 family.</text>
</comment>
<evidence type="ECO:0000256" key="2">
    <source>
        <dbReference type="ARBA" id="ARBA00006386"/>
    </source>
</evidence>
<keyword evidence="6 7" id="KW-0472">Membrane</keyword>
<keyword evidence="4 7" id="KW-0812">Transmembrane</keyword>
<feature type="transmembrane region" description="Helical" evidence="7">
    <location>
        <begin position="114"/>
        <end position="133"/>
    </location>
</feature>
<evidence type="ECO:0000313" key="8">
    <source>
        <dbReference type="EMBL" id="BDS06945.1"/>
    </source>
</evidence>
<accession>A0AAT9FLU6</accession>
<reference evidence="8" key="1">
    <citation type="submission" date="2024-07" db="EMBL/GenBank/DDBJ databases">
        <title>Complete genome sequence of Verrucomicrobiaceae bacterium NT6N.</title>
        <authorList>
            <person name="Huang C."/>
            <person name="Takami H."/>
            <person name="Hamasaki K."/>
        </authorList>
    </citation>
    <scope>NUCLEOTIDE SEQUENCE</scope>
    <source>
        <strain evidence="8">NT6N</strain>
    </source>
</reference>
<keyword evidence="5 7" id="KW-1133">Transmembrane helix</keyword>
<organism evidence="8">
    <name type="scientific">Oceaniferula spumae</name>
    <dbReference type="NCBI Taxonomy" id="2979115"/>
    <lineage>
        <taxon>Bacteria</taxon>
        <taxon>Pseudomonadati</taxon>
        <taxon>Verrucomicrobiota</taxon>
        <taxon>Verrucomicrobiia</taxon>
        <taxon>Verrucomicrobiales</taxon>
        <taxon>Verrucomicrobiaceae</taxon>
        <taxon>Oceaniferula</taxon>
    </lineage>
</organism>
<dbReference type="EMBL" id="AP026866">
    <property type="protein sequence ID" value="BDS06945.1"/>
    <property type="molecule type" value="Genomic_DNA"/>
</dbReference>
<feature type="transmembrane region" description="Helical" evidence="7">
    <location>
        <begin position="173"/>
        <end position="194"/>
    </location>
</feature>
<name>A0AAT9FLU6_9BACT</name>
<proteinExistence type="inferred from homology"/>
<dbReference type="PANTHER" id="PTHR34184:SF4">
    <property type="entry name" value="UPF0718 PROTEIN YCGR"/>
    <property type="match status" value="1"/>
</dbReference>
<evidence type="ECO:0000256" key="6">
    <source>
        <dbReference type="ARBA" id="ARBA00023136"/>
    </source>
</evidence>
<evidence type="ECO:0000256" key="1">
    <source>
        <dbReference type="ARBA" id="ARBA00004651"/>
    </source>
</evidence>
<feature type="transmembrane region" description="Helical" evidence="7">
    <location>
        <begin position="343"/>
        <end position="364"/>
    </location>
</feature>
<evidence type="ECO:0000256" key="5">
    <source>
        <dbReference type="ARBA" id="ARBA00022989"/>
    </source>
</evidence>
<feature type="transmembrane region" description="Helical" evidence="7">
    <location>
        <begin position="305"/>
        <end position="323"/>
    </location>
</feature>
<evidence type="ECO:0000256" key="4">
    <source>
        <dbReference type="ARBA" id="ARBA00022692"/>
    </source>
</evidence>
<keyword evidence="3" id="KW-1003">Cell membrane</keyword>
<dbReference type="InterPro" id="IPR005524">
    <property type="entry name" value="DUF318"/>
</dbReference>
<comment type="subcellular location">
    <subcellularLocation>
        <location evidence="1">Cell membrane</location>
        <topology evidence="1">Multi-pass membrane protein</topology>
    </subcellularLocation>
</comment>
<evidence type="ECO:0008006" key="9">
    <source>
        <dbReference type="Google" id="ProtNLM"/>
    </source>
</evidence>
<evidence type="ECO:0000256" key="3">
    <source>
        <dbReference type="ARBA" id="ARBA00022475"/>
    </source>
</evidence>
<feature type="transmembrane region" description="Helical" evidence="7">
    <location>
        <begin position="36"/>
        <end position="55"/>
    </location>
</feature>
<feature type="transmembrane region" description="Helical" evidence="7">
    <location>
        <begin position="76"/>
        <end position="94"/>
    </location>
</feature>
<protein>
    <recommendedName>
        <fullName evidence="9">ATPase</fullName>
    </recommendedName>
</protein>
<dbReference type="InterPro" id="IPR052923">
    <property type="entry name" value="UPF0718"/>
</dbReference>
<feature type="transmembrane region" description="Helical" evidence="7">
    <location>
        <begin position="145"/>
        <end position="167"/>
    </location>
</feature>
<gene>
    <name evidence="8" type="ORF">NT6N_19850</name>
</gene>
<dbReference type="Pfam" id="PF03773">
    <property type="entry name" value="ArsP_1"/>
    <property type="match status" value="1"/>
</dbReference>